<keyword evidence="4 6" id="KW-1133">Transmembrane helix</keyword>
<dbReference type="EMBL" id="AHCD03000026">
    <property type="protein sequence ID" value="KAF7788309.1"/>
    <property type="molecule type" value="Genomic_DNA"/>
</dbReference>
<dbReference type="Pfam" id="PF01943">
    <property type="entry name" value="Polysacc_synt"/>
    <property type="match status" value="1"/>
</dbReference>
<protein>
    <submittedName>
        <fullName evidence="7">Uncharacterized protein</fullName>
    </submittedName>
</protein>
<evidence type="ECO:0000256" key="1">
    <source>
        <dbReference type="ARBA" id="ARBA00004651"/>
    </source>
</evidence>
<gene>
    <name evidence="7" type="ORF">PRUB_a2936</name>
</gene>
<feature type="transmembrane region" description="Helical" evidence="6">
    <location>
        <begin position="158"/>
        <end position="177"/>
    </location>
</feature>
<comment type="subcellular location">
    <subcellularLocation>
        <location evidence="1">Cell membrane</location>
        <topology evidence="1">Multi-pass membrane protein</topology>
    </subcellularLocation>
</comment>
<evidence type="ECO:0000256" key="3">
    <source>
        <dbReference type="ARBA" id="ARBA00022692"/>
    </source>
</evidence>
<dbReference type="PANTHER" id="PTHR30250">
    <property type="entry name" value="PST FAMILY PREDICTED COLANIC ACID TRANSPORTER"/>
    <property type="match status" value="1"/>
</dbReference>
<dbReference type="PANTHER" id="PTHR30250:SF11">
    <property type="entry name" value="O-ANTIGEN TRANSPORTER-RELATED"/>
    <property type="match status" value="1"/>
</dbReference>
<evidence type="ECO:0000256" key="2">
    <source>
        <dbReference type="ARBA" id="ARBA00022475"/>
    </source>
</evidence>
<dbReference type="AlphaFoldDB" id="A0A8T0CC82"/>
<feature type="transmembrane region" description="Helical" evidence="6">
    <location>
        <begin position="302"/>
        <end position="325"/>
    </location>
</feature>
<accession>A0A8T0CC82</accession>
<name>A0A8T0CC82_9GAMM</name>
<dbReference type="Proteomes" id="UP000016480">
    <property type="component" value="Unassembled WGS sequence"/>
</dbReference>
<feature type="transmembrane region" description="Helical" evidence="6">
    <location>
        <begin position="189"/>
        <end position="208"/>
    </location>
</feature>
<reference evidence="7 8" key="1">
    <citation type="journal article" date="2012" name="J. Bacteriol.">
        <title>Genome sequence of the cycloprodigiosin-producing bacterial strain Pseudoalteromonas rubra ATCC 29570(T).</title>
        <authorList>
            <person name="Xie B.B."/>
            <person name="Shu Y.L."/>
            <person name="Qin Q.L."/>
            <person name="Rong J.C."/>
            <person name="Zhang X.Y."/>
            <person name="Chen X.L."/>
            <person name="Zhou B.C."/>
            <person name="Zhang Y.Z."/>
        </authorList>
    </citation>
    <scope>NUCLEOTIDE SEQUENCE [LARGE SCALE GENOMIC DNA]</scope>
    <source>
        <strain evidence="7 8">DSM 6842</strain>
    </source>
</reference>
<keyword evidence="5 6" id="KW-0472">Membrane</keyword>
<feature type="transmembrane region" description="Helical" evidence="6">
    <location>
        <begin position="101"/>
        <end position="120"/>
    </location>
</feature>
<keyword evidence="2" id="KW-1003">Cell membrane</keyword>
<dbReference type="InterPro" id="IPR002797">
    <property type="entry name" value="Polysacc_synth"/>
</dbReference>
<evidence type="ECO:0000256" key="5">
    <source>
        <dbReference type="ARBA" id="ARBA00023136"/>
    </source>
</evidence>
<organism evidence="7 8">
    <name type="scientific">Pseudoalteromonas rubra</name>
    <dbReference type="NCBI Taxonomy" id="43658"/>
    <lineage>
        <taxon>Bacteria</taxon>
        <taxon>Pseudomonadati</taxon>
        <taxon>Pseudomonadota</taxon>
        <taxon>Gammaproteobacteria</taxon>
        <taxon>Alteromonadales</taxon>
        <taxon>Pseudoalteromonadaceae</taxon>
        <taxon>Pseudoalteromonas</taxon>
    </lineage>
</organism>
<sequence>MVLLKAVFNIGASRLISAFIAFLISMVIMSKLSVESFGHFYFYLSIITLATTLPAIGINNSYVFNSDKSLESQFISLKLVMTLVYSLASYLLYLLGLISDTLVLVCLCTGFLFSFFDSHLSNFQCKKKFKSYAIQLPIKNLFILSIAIFFLSYFENAIYIYSLISIVIFFGLIFYYLKSFTWNLDLKKFQLMAGGFYFFEISSLIMIRSETWWLKYFTESGAINADSLGIFGAAFTVCTVVSIASTAINSALLPFIKKDHTLLSVKNIFFFSIAAVLFLSVYYFALYFVVEIFFKEKFQDSLTYVPLILLGMLFSFLAGIIRLDLIRRELLSYLNKVYIAQLLLTIIAGCILIYLYGIKGAVIVFFGVRLIGFILIAIKYDFKTHKTFS</sequence>
<feature type="transmembrane region" description="Helical" evidence="6">
    <location>
        <begin position="132"/>
        <end position="152"/>
    </location>
</feature>
<dbReference type="InterPro" id="IPR050833">
    <property type="entry name" value="Poly_Biosynth_Transport"/>
</dbReference>
<feature type="transmembrane region" description="Helical" evidence="6">
    <location>
        <begin position="268"/>
        <end position="290"/>
    </location>
</feature>
<feature type="transmembrane region" description="Helical" evidence="6">
    <location>
        <begin position="75"/>
        <end position="95"/>
    </location>
</feature>
<evidence type="ECO:0000256" key="6">
    <source>
        <dbReference type="SAM" id="Phobius"/>
    </source>
</evidence>
<keyword evidence="3 6" id="KW-0812">Transmembrane</keyword>
<dbReference type="GO" id="GO:0005886">
    <property type="term" value="C:plasma membrane"/>
    <property type="evidence" value="ECO:0007669"/>
    <property type="project" value="UniProtKB-SubCell"/>
</dbReference>
<feature type="transmembrane region" description="Helical" evidence="6">
    <location>
        <begin position="337"/>
        <end position="356"/>
    </location>
</feature>
<feature type="transmembrane region" description="Helical" evidence="6">
    <location>
        <begin position="362"/>
        <end position="382"/>
    </location>
</feature>
<comment type="caution">
    <text evidence="7">The sequence shown here is derived from an EMBL/GenBank/DDBJ whole genome shotgun (WGS) entry which is preliminary data.</text>
</comment>
<feature type="transmembrane region" description="Helical" evidence="6">
    <location>
        <begin position="7"/>
        <end position="28"/>
    </location>
</feature>
<feature type="transmembrane region" description="Helical" evidence="6">
    <location>
        <begin position="40"/>
        <end position="63"/>
    </location>
</feature>
<proteinExistence type="predicted"/>
<evidence type="ECO:0000313" key="8">
    <source>
        <dbReference type="Proteomes" id="UP000016480"/>
    </source>
</evidence>
<dbReference type="RefSeq" id="WP_010383622.1">
    <property type="nucleotide sequence ID" value="NZ_AHCD03000026.1"/>
</dbReference>
<dbReference type="GeneID" id="61356352"/>
<evidence type="ECO:0000313" key="7">
    <source>
        <dbReference type="EMBL" id="KAF7788309.1"/>
    </source>
</evidence>
<feature type="transmembrane region" description="Helical" evidence="6">
    <location>
        <begin position="228"/>
        <end position="256"/>
    </location>
</feature>
<evidence type="ECO:0000256" key="4">
    <source>
        <dbReference type="ARBA" id="ARBA00022989"/>
    </source>
</evidence>